<dbReference type="SMART" id="SM00233">
    <property type="entry name" value="PH"/>
    <property type="match status" value="1"/>
</dbReference>
<keyword evidence="7" id="KW-1185">Reference proteome</keyword>
<dbReference type="SUPFAM" id="SSF48366">
    <property type="entry name" value="Ras GEF"/>
    <property type="match status" value="1"/>
</dbReference>
<dbReference type="Pfam" id="PF00617">
    <property type="entry name" value="RasGEF"/>
    <property type="match status" value="1"/>
</dbReference>
<feature type="region of interest" description="Disordered" evidence="3">
    <location>
        <begin position="147"/>
        <end position="177"/>
    </location>
</feature>
<dbReference type="Proteomes" id="UP001165060">
    <property type="component" value="Unassembled WGS sequence"/>
</dbReference>
<evidence type="ECO:0000313" key="7">
    <source>
        <dbReference type="Proteomes" id="UP001165060"/>
    </source>
</evidence>
<dbReference type="PANTHER" id="PTHR23113:SF365">
    <property type="entry name" value="RAS-GEF DOMAIN-CONTAINING PROTEIN"/>
    <property type="match status" value="1"/>
</dbReference>
<dbReference type="InterPro" id="IPR023578">
    <property type="entry name" value="Ras_GEF_dom_sf"/>
</dbReference>
<evidence type="ECO:0000256" key="1">
    <source>
        <dbReference type="ARBA" id="ARBA00022658"/>
    </source>
</evidence>
<feature type="region of interest" description="Disordered" evidence="3">
    <location>
        <begin position="1"/>
        <end position="115"/>
    </location>
</feature>
<feature type="compositionally biased region" description="Low complexity" evidence="3">
    <location>
        <begin position="592"/>
        <end position="604"/>
    </location>
</feature>
<dbReference type="SUPFAM" id="SSF50729">
    <property type="entry name" value="PH domain-like"/>
    <property type="match status" value="1"/>
</dbReference>
<reference evidence="6 7" key="1">
    <citation type="journal article" date="2023" name="Commun. Biol.">
        <title>Genome analysis of Parmales, the sister group of diatoms, reveals the evolutionary specialization of diatoms from phago-mixotrophs to photoautotrophs.</title>
        <authorList>
            <person name="Ban H."/>
            <person name="Sato S."/>
            <person name="Yoshikawa S."/>
            <person name="Yamada K."/>
            <person name="Nakamura Y."/>
            <person name="Ichinomiya M."/>
            <person name="Sato N."/>
            <person name="Blanc-Mathieu R."/>
            <person name="Endo H."/>
            <person name="Kuwata A."/>
            <person name="Ogata H."/>
        </authorList>
    </citation>
    <scope>NUCLEOTIDE SEQUENCE [LARGE SCALE GENOMIC DNA]</scope>
</reference>
<feature type="domain" description="Ras-GEF" evidence="5">
    <location>
        <begin position="791"/>
        <end position="983"/>
    </location>
</feature>
<dbReference type="InterPro" id="IPR008937">
    <property type="entry name" value="Ras-like_GEF"/>
</dbReference>
<feature type="compositionally biased region" description="Acidic residues" evidence="3">
    <location>
        <begin position="28"/>
        <end position="37"/>
    </location>
</feature>
<evidence type="ECO:0000256" key="2">
    <source>
        <dbReference type="PROSITE-ProRule" id="PRU00168"/>
    </source>
</evidence>
<gene>
    <name evidence="6" type="ORF">TeGR_g13210</name>
</gene>
<feature type="compositionally biased region" description="Low complexity" evidence="3">
    <location>
        <begin position="39"/>
        <end position="63"/>
    </location>
</feature>
<dbReference type="Pfam" id="PF00169">
    <property type="entry name" value="PH"/>
    <property type="match status" value="1"/>
</dbReference>
<evidence type="ECO:0000313" key="6">
    <source>
        <dbReference type="EMBL" id="GMI43528.1"/>
    </source>
</evidence>
<dbReference type="PANTHER" id="PTHR23113">
    <property type="entry name" value="GUANINE NUCLEOTIDE EXCHANGE FACTOR"/>
    <property type="match status" value="1"/>
</dbReference>
<dbReference type="InterPro" id="IPR036964">
    <property type="entry name" value="RASGEF_cat_dom_sf"/>
</dbReference>
<dbReference type="InterPro" id="IPR001895">
    <property type="entry name" value="RASGEF_cat_dom"/>
</dbReference>
<feature type="domain" description="PH" evidence="4">
    <location>
        <begin position="628"/>
        <end position="723"/>
    </location>
</feature>
<sequence>MPSSLSDPSLPVDSRKSIDPRSLSVLQDDYEDEDGSEDGGSSSLSSSRPPSSRGVSSVTGPRSIAGGSSMTAEELRRSSLKKVLEEHRRSLTRVVGDAPKSGRSSSQQAETALKQQLSLKHVLSEEGGGGGGEPGAAPFPALSVAEPAADADATDADAKAADDAVQSQPASSNPNKYDQVAGLLYRRPSYEALGQNELSKSRHRLRAATLPALLRRLTSLSVSTRDDSWAFLCRCRAFLSPMHLISFFAARFFLDTYRPTSRCHPYDVLKAARSRRNRHFDSGRKAKRRELLHLINVHPKSHAPVSKSGERLWLLRTRHVLGPEEIQDGPSSPDAEVEWRHSTLLPVRCAVLSLLDVYLAHWGYSFNNSVAGGRVDGDEDDAGRTEVASCLRQFLVDVADSGSLQLWGWQEGTIYSVPESDCPGLFAQFPALSGAICAAVAADRNTRQTTNRLALTGEQMERLKRVLKKNPSFVGRSTLETAESVNDAGGGSHFTVDSFGTSTAKASALAIPEDCLGVMASQATCVIAAEHRLSSESFRHVHDVAPPQKMLTNSVDKIILAMAIGGSAPATPKGIDTSGGDYFGRDENDSVAASTPTAMSASSASERDTAFSGNTQGGSPRVASEESTTSRSGVMYKQTKYTRKWEPRTVTLDTLGKLSWNGGPLHQGFVTLTSSSVATEGSVESIGRKYGIIVETQERKISFACEDQSEREGWLKAISRHTGEVHHVHHTIGTQIAQAGKDLTKVLERNGLTAGSESYRRSSLLMSMIGQSGGKAQKDSYTEQTAFSMFGAVAVAEQVTLHFFYLFVAIPLREFTLDLSYKHSKDRDDAYGTPHLARFRNESERIPSVFVSLILETPTPNARGKLIAFLVQVCDILFEMRSFHGFMLILSALQSNPIHRLKKSWAHAYTFSYTIERGDSVVTSDRSVGSESAVSTAVKDGYARMLAIAGIGGRNLPQVVHKSLSELNSSSEGNFGEDSHNHR</sequence>
<protein>
    <recommendedName>
        <fullName evidence="8">PH domain-containing protein</fullName>
    </recommendedName>
</protein>
<dbReference type="Gene3D" id="1.20.870.10">
    <property type="entry name" value="Son of sevenless (SoS) protein Chain: S domain 1"/>
    <property type="match status" value="1"/>
</dbReference>
<organism evidence="6 7">
    <name type="scientific">Tetraparma gracilis</name>
    <dbReference type="NCBI Taxonomy" id="2962635"/>
    <lineage>
        <taxon>Eukaryota</taxon>
        <taxon>Sar</taxon>
        <taxon>Stramenopiles</taxon>
        <taxon>Ochrophyta</taxon>
        <taxon>Bolidophyceae</taxon>
        <taxon>Parmales</taxon>
        <taxon>Triparmaceae</taxon>
        <taxon>Tetraparma</taxon>
    </lineage>
</organism>
<keyword evidence="1 2" id="KW-0344">Guanine-nucleotide releasing factor</keyword>
<dbReference type="InterPro" id="IPR011993">
    <property type="entry name" value="PH-like_dom_sf"/>
</dbReference>
<feature type="region of interest" description="Disordered" evidence="3">
    <location>
        <begin position="569"/>
        <end position="635"/>
    </location>
</feature>
<dbReference type="Gene3D" id="1.10.840.10">
    <property type="entry name" value="Ras guanine-nucleotide exchange factors catalytic domain"/>
    <property type="match status" value="1"/>
</dbReference>
<accession>A0ABQ6N810</accession>
<dbReference type="PROSITE" id="PS50009">
    <property type="entry name" value="RASGEF_CAT"/>
    <property type="match status" value="1"/>
</dbReference>
<evidence type="ECO:0000259" key="5">
    <source>
        <dbReference type="PROSITE" id="PS50009"/>
    </source>
</evidence>
<dbReference type="PROSITE" id="PS50003">
    <property type="entry name" value="PH_DOMAIN"/>
    <property type="match status" value="1"/>
</dbReference>
<proteinExistence type="predicted"/>
<feature type="compositionally biased region" description="Basic and acidic residues" evidence="3">
    <location>
        <begin position="73"/>
        <end position="89"/>
    </location>
</feature>
<evidence type="ECO:0000256" key="3">
    <source>
        <dbReference type="SAM" id="MobiDB-lite"/>
    </source>
</evidence>
<evidence type="ECO:0008006" key="8">
    <source>
        <dbReference type="Google" id="ProtNLM"/>
    </source>
</evidence>
<feature type="compositionally biased region" description="Low complexity" evidence="3">
    <location>
        <begin position="1"/>
        <end position="12"/>
    </location>
</feature>
<comment type="caution">
    <text evidence="6">The sequence shown here is derived from an EMBL/GenBank/DDBJ whole genome shotgun (WGS) entry which is preliminary data.</text>
</comment>
<dbReference type="Gene3D" id="2.30.29.30">
    <property type="entry name" value="Pleckstrin-homology domain (PH domain)/Phosphotyrosine-binding domain (PTB)"/>
    <property type="match status" value="1"/>
</dbReference>
<feature type="compositionally biased region" description="Polar residues" evidence="3">
    <location>
        <begin position="165"/>
        <end position="176"/>
    </location>
</feature>
<dbReference type="InterPro" id="IPR001849">
    <property type="entry name" value="PH_domain"/>
</dbReference>
<dbReference type="EMBL" id="BRYB01001130">
    <property type="protein sequence ID" value="GMI43528.1"/>
    <property type="molecule type" value="Genomic_DNA"/>
</dbReference>
<name>A0ABQ6N810_9STRA</name>
<evidence type="ECO:0000259" key="4">
    <source>
        <dbReference type="PROSITE" id="PS50003"/>
    </source>
</evidence>
<feature type="compositionally biased region" description="Polar residues" evidence="3">
    <location>
        <begin position="102"/>
        <end position="115"/>
    </location>
</feature>